<evidence type="ECO:0000313" key="4">
    <source>
        <dbReference type="Proteomes" id="UP000503162"/>
    </source>
</evidence>
<accession>A0A6G8IMX1</accession>
<dbReference type="EMBL" id="CP049989">
    <property type="protein sequence ID" value="QIM54562.1"/>
    <property type="molecule type" value="Genomic_DNA"/>
</dbReference>
<keyword evidence="4" id="KW-1185">Reference proteome</keyword>
<feature type="signal peptide" evidence="2">
    <location>
        <begin position="1"/>
        <end position="22"/>
    </location>
</feature>
<keyword evidence="2" id="KW-0732">Signal</keyword>
<evidence type="ECO:0000313" key="3">
    <source>
        <dbReference type="EMBL" id="QIM54562.1"/>
    </source>
</evidence>
<evidence type="ECO:0000256" key="1">
    <source>
        <dbReference type="SAM" id="MobiDB-lite"/>
    </source>
</evidence>
<proteinExistence type="predicted"/>
<dbReference type="RefSeq" id="WP_166230670.1">
    <property type="nucleotide sequence ID" value="NZ_CP049989.1"/>
</dbReference>
<evidence type="ECO:0000256" key="2">
    <source>
        <dbReference type="SAM" id="SignalP"/>
    </source>
</evidence>
<feature type="chain" id="PRO_5026052583" evidence="2">
    <location>
        <begin position="23"/>
        <end position="129"/>
    </location>
</feature>
<gene>
    <name evidence="3" type="ORF">G9Q37_21530</name>
</gene>
<name>A0A6G8IMX1_9BURK</name>
<feature type="compositionally biased region" description="Low complexity" evidence="1">
    <location>
        <begin position="99"/>
        <end position="129"/>
    </location>
</feature>
<dbReference type="AlphaFoldDB" id="A0A6G8IMX1"/>
<reference evidence="3 4" key="1">
    <citation type="submission" date="2020-03" db="EMBL/GenBank/DDBJ databases">
        <title>Hydrogenophaga sp. nov. isolated from cyanobacterial mat.</title>
        <authorList>
            <person name="Thorat V."/>
            <person name="Kirdat K."/>
            <person name="Tiwarekar B."/>
            <person name="Costa E.D."/>
            <person name="Yadav A."/>
        </authorList>
    </citation>
    <scope>NUCLEOTIDE SEQUENCE [LARGE SCALE GENOMIC DNA]</scope>
    <source>
        <strain evidence="3 4">BA0156</strain>
    </source>
</reference>
<organism evidence="3 4">
    <name type="scientific">Hydrogenophaga crocea</name>
    <dbReference type="NCBI Taxonomy" id="2716225"/>
    <lineage>
        <taxon>Bacteria</taxon>
        <taxon>Pseudomonadati</taxon>
        <taxon>Pseudomonadota</taxon>
        <taxon>Betaproteobacteria</taxon>
        <taxon>Burkholderiales</taxon>
        <taxon>Comamonadaceae</taxon>
        <taxon>Hydrogenophaga</taxon>
    </lineage>
</organism>
<sequence>MFPKKHLLIAAALTGLAFGAQAKLPAPAPLTPEAAAKADEAKAKAAHTAKVDAFKLCKSMDKAAANYFKTTAGAGKQPSANAPACTDPGPFAYVPPKPAEAAGAHSPAAPAVSPPSQQAPAGAPTPKKP</sequence>
<dbReference type="KEGG" id="hcz:G9Q37_21530"/>
<protein>
    <submittedName>
        <fullName evidence="3">Uncharacterized protein</fullName>
    </submittedName>
</protein>
<dbReference type="Proteomes" id="UP000503162">
    <property type="component" value="Chromosome"/>
</dbReference>
<feature type="region of interest" description="Disordered" evidence="1">
    <location>
        <begin position="72"/>
        <end position="129"/>
    </location>
</feature>